<organism evidence="4 5">
    <name type="scientific">Pseudomonas lalucatii</name>
    <dbReference type="NCBI Taxonomy" id="1424203"/>
    <lineage>
        <taxon>Bacteria</taxon>
        <taxon>Pseudomonadati</taxon>
        <taxon>Pseudomonadota</taxon>
        <taxon>Gammaproteobacteria</taxon>
        <taxon>Pseudomonadales</taxon>
        <taxon>Pseudomonadaceae</taxon>
        <taxon>Pseudomonas</taxon>
    </lineage>
</organism>
<keyword evidence="2" id="KW-0732">Signal</keyword>
<keyword evidence="5" id="KW-1185">Reference proteome</keyword>
<feature type="chain" id="PRO_5046267995" evidence="2">
    <location>
        <begin position="24"/>
        <end position="197"/>
    </location>
</feature>
<dbReference type="Proteomes" id="UP001196601">
    <property type="component" value="Unassembled WGS sequence"/>
</dbReference>
<feature type="domain" description="DUF4124" evidence="3">
    <location>
        <begin position="15"/>
        <end position="73"/>
    </location>
</feature>
<reference evidence="4 5" key="1">
    <citation type="journal article" date="2021" name="Syst. Appl. Microbiol.">
        <title>Pseudomonas lalucatii sp. nov. isolated from Vallgornera, a karstic cave in Mallorca, Western Mediterranean.</title>
        <authorList>
            <person name="Busquets A."/>
            <person name="Mulet M."/>
            <person name="Gomila M."/>
            <person name="Garcia-Valdes E."/>
        </authorList>
    </citation>
    <scope>NUCLEOTIDE SEQUENCE [LARGE SCALE GENOMIC DNA]</scope>
    <source>
        <strain evidence="4 5">R1b54</strain>
    </source>
</reference>
<accession>A0ABS5Q1M2</accession>
<feature type="coiled-coil region" evidence="1">
    <location>
        <begin position="122"/>
        <end position="181"/>
    </location>
</feature>
<gene>
    <name evidence="4" type="ORF">I0D00_11440</name>
</gene>
<name>A0ABS5Q1M2_9PSED</name>
<dbReference type="EMBL" id="JADPMV010000001">
    <property type="protein sequence ID" value="MBS7662544.1"/>
    <property type="molecule type" value="Genomic_DNA"/>
</dbReference>
<evidence type="ECO:0000256" key="2">
    <source>
        <dbReference type="SAM" id="SignalP"/>
    </source>
</evidence>
<protein>
    <submittedName>
        <fullName evidence="4">DUF4124 domain-containing protein</fullName>
    </submittedName>
</protein>
<comment type="caution">
    <text evidence="4">The sequence shown here is derived from an EMBL/GenBank/DDBJ whole genome shotgun (WGS) entry which is preliminary data.</text>
</comment>
<dbReference type="RefSeq" id="WP_213639834.1">
    <property type="nucleotide sequence ID" value="NZ_JADPMV010000001.1"/>
</dbReference>
<evidence type="ECO:0000259" key="3">
    <source>
        <dbReference type="Pfam" id="PF13511"/>
    </source>
</evidence>
<dbReference type="InterPro" id="IPR025392">
    <property type="entry name" value="DUF4124"/>
</dbReference>
<evidence type="ECO:0000313" key="4">
    <source>
        <dbReference type="EMBL" id="MBS7662544.1"/>
    </source>
</evidence>
<dbReference type="Pfam" id="PF13511">
    <property type="entry name" value="DUF4124"/>
    <property type="match status" value="1"/>
</dbReference>
<proteinExistence type="predicted"/>
<evidence type="ECO:0000256" key="1">
    <source>
        <dbReference type="SAM" id="Coils"/>
    </source>
</evidence>
<evidence type="ECO:0000313" key="5">
    <source>
        <dbReference type="Proteomes" id="UP001196601"/>
    </source>
</evidence>
<sequence>MHRPALIHCSLLFGMLLPLAAGAAELYRYVDDQGITVLSRQGVPPEFIAKGYEVLNEQGRVIQVVPPAPSAAERRRLLADKARAGSDAQLLRLYSGPEDVDRALERKLAELDALIGVARGNLQSARTQQGNLQSQAAEHERAGRAVPEHLLAQIGNQLAEQQRLQQDIARYQEARQQARASFAADRARLSELLGARP</sequence>
<feature type="signal peptide" evidence="2">
    <location>
        <begin position="1"/>
        <end position="23"/>
    </location>
</feature>
<keyword evidence="1" id="KW-0175">Coiled coil</keyword>